<proteinExistence type="predicted"/>
<comment type="caution">
    <text evidence="5">The sequence shown here is derived from an EMBL/GenBank/DDBJ whole genome shotgun (WGS) entry which is preliminary data.</text>
</comment>
<reference evidence="5 6" key="1">
    <citation type="submission" date="2018-11" db="EMBL/GenBank/DDBJ databases">
        <title>Genome assembly of Steccherinum ochraceum LE-BIN_3174, the white-rot fungus of the Steccherinaceae family (The Residual Polyporoid clade, Polyporales, Basidiomycota).</title>
        <authorList>
            <person name="Fedorova T.V."/>
            <person name="Glazunova O.A."/>
            <person name="Landesman E.O."/>
            <person name="Moiseenko K.V."/>
            <person name="Psurtseva N.V."/>
            <person name="Savinova O.S."/>
            <person name="Shakhova N.V."/>
            <person name="Tyazhelova T.V."/>
            <person name="Vasina D.V."/>
        </authorList>
    </citation>
    <scope>NUCLEOTIDE SEQUENCE [LARGE SCALE GENOMIC DNA]</scope>
    <source>
        <strain evidence="5 6">LE-BIN_3174</strain>
    </source>
</reference>
<dbReference type="EMBL" id="RWJN01000157">
    <property type="protein sequence ID" value="TCD65930.1"/>
    <property type="molecule type" value="Genomic_DNA"/>
</dbReference>
<dbReference type="UniPathway" id="UPA00143"/>
<accession>A0A4R0RCW9</accession>
<dbReference type="PROSITE" id="PS50181">
    <property type="entry name" value="FBOX"/>
    <property type="match status" value="1"/>
</dbReference>
<dbReference type="Pfam" id="PF12014">
    <property type="entry name" value="Cyclin_D1_bind"/>
    <property type="match status" value="1"/>
</dbReference>
<feature type="chain" id="PRO_5020224981" description="F-box domain-containing protein" evidence="3">
    <location>
        <begin position="24"/>
        <end position="506"/>
    </location>
</feature>
<feature type="signal peptide" evidence="3">
    <location>
        <begin position="1"/>
        <end position="23"/>
    </location>
</feature>
<dbReference type="SMART" id="SM00256">
    <property type="entry name" value="FBOX"/>
    <property type="match status" value="1"/>
</dbReference>
<dbReference type="SUPFAM" id="SSF81383">
    <property type="entry name" value="F-box domain"/>
    <property type="match status" value="1"/>
</dbReference>
<dbReference type="PANTHER" id="PTHR10706:SF130">
    <property type="entry name" value="F-BOX ONLY PROTEIN 31"/>
    <property type="match status" value="1"/>
</dbReference>
<dbReference type="Gene3D" id="1.20.1280.50">
    <property type="match status" value="1"/>
</dbReference>
<protein>
    <recommendedName>
        <fullName evidence="4">F-box domain-containing protein</fullName>
    </recommendedName>
</protein>
<evidence type="ECO:0000259" key="4">
    <source>
        <dbReference type="PROSITE" id="PS50181"/>
    </source>
</evidence>
<keyword evidence="2" id="KW-0833">Ubl conjugation pathway</keyword>
<dbReference type="InterPro" id="IPR001810">
    <property type="entry name" value="F-box_dom"/>
</dbReference>
<evidence type="ECO:0000313" key="5">
    <source>
        <dbReference type="EMBL" id="TCD65930.1"/>
    </source>
</evidence>
<keyword evidence="6" id="KW-1185">Reference proteome</keyword>
<dbReference type="InterPro" id="IPR036047">
    <property type="entry name" value="F-box-like_dom_sf"/>
</dbReference>
<evidence type="ECO:0000313" key="6">
    <source>
        <dbReference type="Proteomes" id="UP000292702"/>
    </source>
</evidence>
<gene>
    <name evidence="5" type="ORF">EIP91_001998</name>
</gene>
<dbReference type="Proteomes" id="UP000292702">
    <property type="component" value="Unassembled WGS sequence"/>
</dbReference>
<dbReference type="Pfam" id="PF12937">
    <property type="entry name" value="F-box-like"/>
    <property type="match status" value="1"/>
</dbReference>
<evidence type="ECO:0000256" key="3">
    <source>
        <dbReference type="SAM" id="SignalP"/>
    </source>
</evidence>
<dbReference type="PANTHER" id="PTHR10706">
    <property type="entry name" value="F-BOX FAMILY PROTEIN"/>
    <property type="match status" value="1"/>
</dbReference>
<sequence>MQPVHFTTIPFELVLQILSFLACDDILSFFATCRSYRQLMSNESVWHELCGRFGVHDLAPFRLHDPNRTFKTVYTELLHAYGPLLGIWASNYPFVGNVIEFRVVAKEQNAGWEGIVGEVWHFPRDVGDSMSAPSAPDYHEFLRIELLSSVDSGTNGRLTRFLWKWHNTDEDGLPTTGTMLANPSDNPLILNGPNEHQFYVFDSREPDSVSMHPEFPPLHLRADTPSHPRVKFRDMKSFTVHMATPQALPTGLLYVAPASSFVSAEPETMPAIVPHSLHLNLPPDSAESALIQSLLSPPYLQDFLGALGMVGFGFGDGASPPSSSLYSGRYFPLKLPTPSRAAERSDHPDRGVPPRELTGLWLGFYETHGTEVLSLHYVEESGEIQAWKVTGDVHVPRGVVSWKFDTRLETRASDLLPNVLASLRADDITGQTPMQFYSGVGTLSTAGYIPSVREEDPLVAAIVNRNEIRIKWSVDDLALTYRRYPGRDVLTENVISEGIRRPTVAF</sequence>
<keyword evidence="3" id="KW-0732">Signal</keyword>
<organism evidence="5 6">
    <name type="scientific">Steccherinum ochraceum</name>
    <dbReference type="NCBI Taxonomy" id="92696"/>
    <lineage>
        <taxon>Eukaryota</taxon>
        <taxon>Fungi</taxon>
        <taxon>Dikarya</taxon>
        <taxon>Basidiomycota</taxon>
        <taxon>Agaricomycotina</taxon>
        <taxon>Agaricomycetes</taxon>
        <taxon>Polyporales</taxon>
        <taxon>Steccherinaceae</taxon>
        <taxon>Steccherinum</taxon>
    </lineage>
</organism>
<dbReference type="AlphaFoldDB" id="A0A4R0RCW9"/>
<dbReference type="InterPro" id="IPR045048">
    <property type="entry name" value="FBXO31/39"/>
</dbReference>
<evidence type="ECO:0000256" key="1">
    <source>
        <dbReference type="ARBA" id="ARBA00004906"/>
    </source>
</evidence>
<comment type="pathway">
    <text evidence="1">Protein modification; protein ubiquitination.</text>
</comment>
<evidence type="ECO:0000256" key="2">
    <source>
        <dbReference type="ARBA" id="ARBA00022786"/>
    </source>
</evidence>
<dbReference type="GO" id="GO:0016567">
    <property type="term" value="P:protein ubiquitination"/>
    <property type="evidence" value="ECO:0007669"/>
    <property type="project" value="UniProtKB-UniPathway"/>
</dbReference>
<dbReference type="OrthoDB" id="722566at2759"/>
<name>A0A4R0RCW9_9APHY</name>
<feature type="domain" description="F-box" evidence="4">
    <location>
        <begin position="3"/>
        <end position="49"/>
    </location>
</feature>